<comment type="caution">
    <text evidence="1">The sequence shown here is derived from an EMBL/GenBank/DDBJ whole genome shotgun (WGS) entry which is preliminary data.</text>
</comment>
<dbReference type="Proteomes" id="UP000298127">
    <property type="component" value="Unassembled WGS sequence"/>
</dbReference>
<proteinExistence type="predicted"/>
<protein>
    <recommendedName>
        <fullName evidence="3">Amidohydrolase</fullName>
    </recommendedName>
</protein>
<name>A0A4Y9QU14_9MICO</name>
<keyword evidence="2" id="KW-1185">Reference proteome</keyword>
<dbReference type="SUPFAM" id="SSF51556">
    <property type="entry name" value="Metallo-dependent hydrolases"/>
    <property type="match status" value="1"/>
</dbReference>
<dbReference type="EMBL" id="SPQZ01000006">
    <property type="protein sequence ID" value="TFV95268.1"/>
    <property type="molecule type" value="Genomic_DNA"/>
</dbReference>
<dbReference type="InterPro" id="IPR032466">
    <property type="entry name" value="Metal_Hydrolase"/>
</dbReference>
<dbReference type="AlphaFoldDB" id="A0A4Y9QU14"/>
<dbReference type="RefSeq" id="WP_135121215.1">
    <property type="nucleotide sequence ID" value="NZ_SPQZ01000006.1"/>
</dbReference>
<dbReference type="PANTHER" id="PTHR43135:SF3">
    <property type="entry name" value="ALPHA-D-RIBOSE 1-METHYLPHOSPHONATE 5-TRIPHOSPHATE DIPHOSPHATASE"/>
    <property type="match status" value="1"/>
</dbReference>
<gene>
    <name evidence="1" type="ORF">E4M00_14520</name>
</gene>
<organism evidence="1 2">
    <name type="scientific">Orlajensenia leifsoniae</name>
    <dbReference type="NCBI Taxonomy" id="2561933"/>
    <lineage>
        <taxon>Bacteria</taxon>
        <taxon>Bacillati</taxon>
        <taxon>Actinomycetota</taxon>
        <taxon>Actinomycetes</taxon>
        <taxon>Micrococcales</taxon>
        <taxon>Microbacteriaceae</taxon>
        <taxon>Orlajensenia</taxon>
    </lineage>
</organism>
<accession>A0A4Y9QU14</accession>
<evidence type="ECO:0000313" key="1">
    <source>
        <dbReference type="EMBL" id="TFV95268.1"/>
    </source>
</evidence>
<evidence type="ECO:0000313" key="2">
    <source>
        <dbReference type="Proteomes" id="UP000298127"/>
    </source>
</evidence>
<evidence type="ECO:0008006" key="3">
    <source>
        <dbReference type="Google" id="ProtNLM"/>
    </source>
</evidence>
<dbReference type="Gene3D" id="3.20.20.140">
    <property type="entry name" value="Metal-dependent hydrolases"/>
    <property type="match status" value="1"/>
</dbReference>
<reference evidence="1 2" key="1">
    <citation type="journal article" date="2018" name="J. Microbiol.">
        <title>Leifsonia flava sp. nov., a novel actinobacterium isolated from the rhizosphere of Aquilegia viridiflora.</title>
        <authorList>
            <person name="Cai Y."/>
            <person name="Tao W.Z."/>
            <person name="Ma Y.J."/>
            <person name="Cheng J."/>
            <person name="Zhang M.Y."/>
            <person name="Zhang Y.X."/>
        </authorList>
    </citation>
    <scope>NUCLEOTIDE SEQUENCE [LARGE SCALE GENOMIC DNA]</scope>
    <source>
        <strain evidence="1 2">SYP-B2174</strain>
    </source>
</reference>
<dbReference type="PANTHER" id="PTHR43135">
    <property type="entry name" value="ALPHA-D-RIBOSE 1-METHYLPHOSPHONATE 5-TRIPHOSPHATE DIPHOSPHATASE"/>
    <property type="match status" value="1"/>
</dbReference>
<sequence length="345" mass="35826">MIEEGLLLGVEEYWAAGWHGRTLFTVRDGMLHPSTDAAATPDLDLPGTLFPRLTDHHVHLGLVDAERLLPAGITSVVDLGWIPDIAAGWHTDSRYPGSTLPAVRMAGGLLTCAGGYPAASGWAPAGATVELAGPDDAEEAVRAQVALGASVIKVTLNSVAGPVPSDDLLTAIVLAARAHGVPVAAHAEGVGMARRALDAGVNAFAHTPFSEQLDTELIARMSRAGTAMISTLDIHGWGAPTRAFVIAQDNLRRFAAAGGRVRYGTDLGNGPLPIGVNSRELTAIADAGLDRDAVVESIAGSWTPDAVGPRFAWVPGLPPTRAGDVPAWLSTARGTTIDYLEETLA</sequence>
<dbReference type="InterPro" id="IPR051781">
    <property type="entry name" value="Metallo-dep_Hydrolase"/>
</dbReference>